<evidence type="ECO:0000256" key="24">
    <source>
        <dbReference type="ARBA" id="ARBA00063783"/>
    </source>
</evidence>
<dbReference type="Gene3D" id="1.10.8.60">
    <property type="match status" value="1"/>
</dbReference>
<dbReference type="InterPro" id="IPR032828">
    <property type="entry name" value="PolyA_RNA-bd"/>
</dbReference>
<evidence type="ECO:0000256" key="25">
    <source>
        <dbReference type="ARBA" id="ARBA00074918"/>
    </source>
</evidence>
<keyword evidence="10" id="KW-0819">tRNA processing</keyword>
<dbReference type="GO" id="GO:0000049">
    <property type="term" value="F:tRNA binding"/>
    <property type="evidence" value="ECO:0007669"/>
    <property type="project" value="TreeGrafter"/>
</dbReference>
<keyword evidence="19" id="KW-0460">Magnesium</keyword>
<keyword evidence="9 26" id="KW-0808">Transferase</keyword>
<evidence type="ECO:0000256" key="23">
    <source>
        <dbReference type="ARBA" id="ARBA00055377"/>
    </source>
</evidence>
<dbReference type="Gene3D" id="1.10.3090.10">
    <property type="entry name" value="cca-adding enzyme, domain 2"/>
    <property type="match status" value="1"/>
</dbReference>
<dbReference type="InterPro" id="IPR013087">
    <property type="entry name" value="Znf_C2H2_type"/>
</dbReference>
<evidence type="ECO:0000256" key="10">
    <source>
        <dbReference type="ARBA" id="ARBA00022694"/>
    </source>
</evidence>
<dbReference type="SMART" id="SM01050">
    <property type="entry name" value="CactinC_cactus"/>
    <property type="match status" value="1"/>
</dbReference>
<dbReference type="GO" id="GO:0006397">
    <property type="term" value="P:mRNA processing"/>
    <property type="evidence" value="ECO:0007669"/>
    <property type="project" value="UniProtKB-KW"/>
</dbReference>
<dbReference type="PANTHER" id="PTHR46173">
    <property type="entry name" value="CCA TRNA NUCLEOTIDYLTRANSFERASE 1, MITOCHONDRIAL"/>
    <property type="match status" value="1"/>
</dbReference>
<keyword evidence="7" id="KW-0597">Phosphoprotein</keyword>
<keyword evidence="6" id="KW-0963">Cytoplasm</keyword>
<feature type="domain" description="SAP" evidence="29">
    <location>
        <begin position="1207"/>
        <end position="1241"/>
    </location>
</feature>
<dbReference type="Pfam" id="PF17862">
    <property type="entry name" value="AAA_lid_3"/>
    <property type="match status" value="1"/>
</dbReference>
<evidence type="ECO:0000256" key="17">
    <source>
        <dbReference type="ARBA" id="ARBA00022833"/>
    </source>
</evidence>
<keyword evidence="26" id="KW-0694">RNA-binding</keyword>
<dbReference type="GO" id="GO:0005681">
    <property type="term" value="C:spliceosomal complex"/>
    <property type="evidence" value="ECO:0007669"/>
    <property type="project" value="UniProtKB-KW"/>
</dbReference>
<feature type="region of interest" description="Disordered" evidence="27">
    <location>
        <begin position="1349"/>
        <end position="1383"/>
    </location>
</feature>
<keyword evidence="22" id="KW-0539">Nucleus</keyword>
<keyword evidence="8" id="KW-0507">mRNA processing</keyword>
<dbReference type="SMART" id="SM00451">
    <property type="entry name" value="ZnF_U1"/>
    <property type="match status" value="1"/>
</dbReference>
<dbReference type="Pfam" id="PF12874">
    <property type="entry name" value="zf-met"/>
    <property type="match status" value="1"/>
</dbReference>
<dbReference type="GO" id="GO:0001680">
    <property type="term" value="P:tRNA 3'-terminal CCA addition"/>
    <property type="evidence" value="ECO:0007669"/>
    <property type="project" value="TreeGrafter"/>
</dbReference>
<feature type="region of interest" description="Disordered" evidence="27">
    <location>
        <begin position="1459"/>
        <end position="1578"/>
    </location>
</feature>
<evidence type="ECO:0000256" key="12">
    <source>
        <dbReference type="ARBA" id="ARBA00022723"/>
    </source>
</evidence>
<dbReference type="Pfam" id="PF01743">
    <property type="entry name" value="PolyA_pol"/>
    <property type="match status" value="1"/>
</dbReference>
<evidence type="ECO:0000256" key="27">
    <source>
        <dbReference type="SAM" id="MobiDB-lite"/>
    </source>
</evidence>
<dbReference type="GO" id="GO:0008270">
    <property type="term" value="F:zinc ion binding"/>
    <property type="evidence" value="ECO:0007669"/>
    <property type="project" value="UniProtKB-KW"/>
</dbReference>
<evidence type="ECO:0000256" key="9">
    <source>
        <dbReference type="ARBA" id="ARBA00022679"/>
    </source>
</evidence>
<evidence type="ECO:0000256" key="8">
    <source>
        <dbReference type="ARBA" id="ARBA00022664"/>
    </source>
</evidence>
<comment type="subunit">
    <text evidence="24">Component of the 17S U2 SnRNP complex, a ribonucleoprotein complex that contains small nuclear RNA (snRNA) U2 and a number of specific proteins. Part of the SF3A subcomplex of the 17S U2 SnRNP complex which is composed of three subunits; SF3A3/SAP61, SF3A2/SAP62 and SF3A1/SAP114. SF3A associates with the splicing factor SF3B and a 12S RNA unit to form the mature 17S U2 small nuclear ribonucleoprotein complex (17S U2 snRNP). Identified in the spliceosome 'E' complex, a precursor of the spliceosome 'A' complex. Identified in the spliceosome 'A' and 'B' complexes. Identified in the spliceosome 'C' complex. Interacts with HTATSF1.</text>
</comment>
<sequence>MDFQNRAGGKTGGGGVASFSDANVDRRERLRQLALETIDLQKDPYFMKNHLGGYECKLCLTLHNNEGSYLAHTQGKKHQANLARRAAKEANDSACYPAAPKTKAELRKFVKIGRPGYKVTKERDPVTGQQALLFQIDYPEIGEGITPRHRFMSAYEQKIQPPDKKWQYLLFAAEPYETIAFKVPSREVDKSEDKFFTLWNREAKQFYLQFAFKLERHGEIMQAHAPAMHVPLRPIPPPPMLMGAAPAPPGAILTIVMILRPSKPSAAGHYEQFTKFYTAIQDYMRRGIDIDESCQDEEGKRKAMELYQKALNEVDKALKISEVVVPEAKKAEVQKRRQTLLTHKNNVQGRLGDLCKMYPTNARGTASSSNKTSSYVKPRAHVQPNAQQPRVAPGESRMDFSDDVNRRRLLKNVDPKLGGALLDEVFQQTGVKFSDIVGGGLAKRALEEAVVLPRLNPQLFSGLRQPVRGILLFGPPGNGKTMLAKAVAAESKSVFFNISASSLTSKWVGEAEKTIRCLFQIARNAQPSIIFIDEVDSILCERSDKETEVSRRMKTEFLVQLDGCRSIEAEQILVMAATNRPFDLDDGILRRFPKRILIDMPDERSRIALIDIVLKKHKTSHNLNSHQMSRLARHTEGYSNADLVALCREAAMVPIRHLSRTQLLSTTEAQIRPITFSDFEEALQAIRPSVLLKAVWQGTRDCMNKFVVRQFCRFLSSDAKQLLRVEGRIHTHIASTGMIEPKTYSIAERADFRELFTPELSKLVAFFESRNHEIRMAGGAVRDLLMGIKPSDVDFASTATPTEMKDLFEAENIRMLHKRGEEHGTITCRIDDKENFEITTLRVDVLCDGRRAEVQYTTDWQLDANRRDLTINSLFLDMQGNVIDYFGGIEDCMNRRVNFVGDPARRIQEDYLRILRYFRFYGRIANSTHEHNAETLKAIRDNKEGLQNVSGERVWTELRKILVGRFAGAVIKTMLDECQLNRLLGLQPGLDLRDFVSIEKTSYDPPTHHATMLAALLPNLSALAEFHKRAKISNAERGLAEFIIAERDEAKKNSTSPEYFMKMLVDRERAPNIDRRKLSGRECVTELMKYVSVSEEIYKIVSEFESPEYPIRGTDLMDIGAPKGKAMRELLQKVYEFWRESNFTPTQTELLEFSKKAIEDMSVQAEEGNGPKPNRKRKDQGTVVPDEVLMEIEKSGLMNMAPYRVRLSTMPYKELQKAAKRHSLCARGKKDELIDRILPFFVKEESKLAEEHEDMETDEAENNNGSAPLVENNNEEVVEAKSDENVRPTPESDMNSLKRVSRSSRRSNRASAVHRQESPMDAILNRTYSLSPKSSKLNTQDVVQKECTDERNADEMGAAPTSARASDTPRSVPRLGVPNKGRFSVAHAKLNQNMESIDERQRRIQERHEAYNAQTPKRFKELATPKSARGVEKIAPPNFEQVDPKKLTFKFGDVSPTRIQSVQREQEHLKAATEPAKSTRMLRPLTVPKVSKRLEELAAPKKPAHKPDTSTSATSSRYAPRRGPVRYVDTTKMSNKEFEKFTGKRVGTAQVIADNRKKNVEDQKSKRERAVNKNRNIK</sequence>
<evidence type="ECO:0000256" key="22">
    <source>
        <dbReference type="ARBA" id="ARBA00023242"/>
    </source>
</evidence>
<dbReference type="FunFam" id="2.60.40.2690:FF:000001">
    <property type="entry name" value="Splicing factor 3a, subunit 2"/>
    <property type="match status" value="1"/>
</dbReference>
<evidence type="ECO:0000256" key="2">
    <source>
        <dbReference type="ARBA" id="ARBA00004123"/>
    </source>
</evidence>
<keyword evidence="17" id="KW-0862">Zinc</keyword>
<evidence type="ECO:0000256" key="4">
    <source>
        <dbReference type="ARBA" id="ARBA00007265"/>
    </source>
</evidence>
<dbReference type="Proteomes" id="UP001175271">
    <property type="component" value="Unassembled WGS sequence"/>
</dbReference>
<evidence type="ECO:0000259" key="29">
    <source>
        <dbReference type="PROSITE" id="PS50800"/>
    </source>
</evidence>
<dbReference type="SUPFAM" id="SSF52540">
    <property type="entry name" value="P-loop containing nucleoside triphosphate hydrolases"/>
    <property type="match status" value="1"/>
</dbReference>
<feature type="compositionally biased region" description="Basic residues" evidence="27">
    <location>
        <begin position="1299"/>
        <end position="1308"/>
    </location>
</feature>
<evidence type="ECO:0000256" key="11">
    <source>
        <dbReference type="ARBA" id="ARBA00022695"/>
    </source>
</evidence>
<evidence type="ECO:0000259" key="28">
    <source>
        <dbReference type="PROSITE" id="PS50171"/>
    </source>
</evidence>
<dbReference type="InterPro" id="IPR027417">
    <property type="entry name" value="P-loop_NTPase"/>
</dbReference>
<evidence type="ECO:0000256" key="21">
    <source>
        <dbReference type="ARBA" id="ARBA00023187"/>
    </source>
</evidence>
<feature type="region of interest" description="Disordered" evidence="27">
    <location>
        <begin position="1248"/>
        <end position="1317"/>
    </location>
</feature>
<dbReference type="Pfam" id="PF16835">
    <property type="entry name" value="SF3A2"/>
    <property type="match status" value="1"/>
</dbReference>
<evidence type="ECO:0000256" key="14">
    <source>
        <dbReference type="ARBA" id="ARBA00022737"/>
    </source>
</evidence>
<keyword evidence="16" id="KW-0863">Zinc-finger</keyword>
<dbReference type="InterPro" id="IPR050264">
    <property type="entry name" value="Bact_CCA-adding_enz_type3_sf"/>
</dbReference>
<evidence type="ECO:0000256" key="1">
    <source>
        <dbReference type="ARBA" id="ARBA00001946"/>
    </source>
</evidence>
<comment type="similarity">
    <text evidence="4 26">Belongs to the tRNA nucleotidyltransferase/poly(A) polymerase family.</text>
</comment>
<dbReference type="SMART" id="SM00382">
    <property type="entry name" value="AAA"/>
    <property type="match status" value="1"/>
</dbReference>
<evidence type="ECO:0000313" key="30">
    <source>
        <dbReference type="EMBL" id="KAK0411197.1"/>
    </source>
</evidence>
<keyword evidence="15" id="KW-0547">Nucleotide-binding</keyword>
<protein>
    <recommendedName>
        <fullName evidence="25">Splicing factor 3A subunit 2</fullName>
    </recommendedName>
</protein>
<reference evidence="30" key="1">
    <citation type="submission" date="2023-06" db="EMBL/GenBank/DDBJ databases">
        <title>Genomic analysis of the entomopathogenic nematode Steinernema hermaphroditum.</title>
        <authorList>
            <person name="Schwarz E.M."/>
            <person name="Heppert J.K."/>
            <person name="Baniya A."/>
            <person name="Schwartz H.T."/>
            <person name="Tan C.-H."/>
            <person name="Antoshechkin I."/>
            <person name="Sternberg P.W."/>
            <person name="Goodrich-Blair H."/>
            <person name="Dillman A.R."/>
        </authorList>
    </citation>
    <scope>NUCLEOTIDE SEQUENCE</scope>
    <source>
        <strain evidence="30">PS9179</strain>
        <tissue evidence="30">Whole animal</tissue>
    </source>
</reference>
<evidence type="ECO:0000256" key="6">
    <source>
        <dbReference type="ARBA" id="ARBA00022490"/>
    </source>
</evidence>
<dbReference type="InterPro" id="IPR000690">
    <property type="entry name" value="Matrin/U1-C_Znf_C2H2"/>
</dbReference>
<dbReference type="InterPro" id="IPR041569">
    <property type="entry name" value="AAA_lid_3"/>
</dbReference>
<keyword evidence="21" id="KW-0508">mRNA splicing</keyword>
<evidence type="ECO:0000256" key="5">
    <source>
        <dbReference type="ARBA" id="ARBA00008995"/>
    </source>
</evidence>
<evidence type="ECO:0000256" key="13">
    <source>
        <dbReference type="ARBA" id="ARBA00022728"/>
    </source>
</evidence>
<dbReference type="InterPro" id="IPR036236">
    <property type="entry name" value="Znf_C2H2_sf"/>
</dbReference>
<keyword evidence="12" id="KW-0479">Metal-binding</keyword>
<evidence type="ECO:0000256" key="18">
    <source>
        <dbReference type="ARBA" id="ARBA00022840"/>
    </source>
</evidence>
<dbReference type="GO" id="GO:0016887">
    <property type="term" value="F:ATP hydrolysis activity"/>
    <property type="evidence" value="ECO:0007669"/>
    <property type="project" value="InterPro"/>
</dbReference>
<comment type="caution">
    <text evidence="30">The sequence shown here is derived from an EMBL/GenBank/DDBJ whole genome shotgun (WGS) entry which is preliminary data.</text>
</comment>
<feature type="region of interest" description="Disordered" evidence="27">
    <location>
        <begin position="1164"/>
        <end position="1183"/>
    </location>
</feature>
<keyword evidence="11" id="KW-0548">Nucleotidyltransferase</keyword>
<evidence type="ECO:0000256" key="7">
    <source>
        <dbReference type="ARBA" id="ARBA00022553"/>
    </source>
</evidence>
<evidence type="ECO:0000256" key="3">
    <source>
        <dbReference type="ARBA" id="ARBA00004496"/>
    </source>
</evidence>
<evidence type="ECO:0000256" key="16">
    <source>
        <dbReference type="ARBA" id="ARBA00022771"/>
    </source>
</evidence>
<evidence type="ECO:0000256" key="26">
    <source>
        <dbReference type="RuleBase" id="RU003953"/>
    </source>
</evidence>
<evidence type="ECO:0000256" key="15">
    <source>
        <dbReference type="ARBA" id="ARBA00022741"/>
    </source>
</evidence>
<dbReference type="Pfam" id="PF12627">
    <property type="entry name" value="PolyA_pol_RNAbd"/>
    <property type="match status" value="1"/>
</dbReference>
<dbReference type="GO" id="GO:0005739">
    <property type="term" value="C:mitochondrion"/>
    <property type="evidence" value="ECO:0007669"/>
    <property type="project" value="TreeGrafter"/>
</dbReference>
<dbReference type="Gene3D" id="3.40.50.300">
    <property type="entry name" value="P-loop containing nucleotide triphosphate hydrolases"/>
    <property type="match status" value="1"/>
</dbReference>
<keyword evidence="18" id="KW-0067">ATP-binding</keyword>
<feature type="region of interest" description="Disordered" evidence="27">
    <location>
        <begin position="359"/>
        <end position="399"/>
    </location>
</feature>
<comment type="similarity">
    <text evidence="5">Belongs to the SF3A2 family.</text>
</comment>
<comment type="cofactor">
    <cofactor evidence="1">
        <name>Mg(2+)</name>
        <dbReference type="ChEBI" id="CHEBI:18420"/>
    </cofactor>
</comment>
<feature type="domain" description="Matrin-type" evidence="28">
    <location>
        <begin position="54"/>
        <end position="84"/>
    </location>
</feature>
<feature type="compositionally biased region" description="Basic and acidic residues" evidence="27">
    <location>
        <begin position="1554"/>
        <end position="1571"/>
    </location>
</feature>
<dbReference type="InterPro" id="IPR003034">
    <property type="entry name" value="SAP_dom"/>
</dbReference>
<dbReference type="Pfam" id="PF00004">
    <property type="entry name" value="AAA"/>
    <property type="match status" value="1"/>
</dbReference>
<dbReference type="GO" id="GO:0005524">
    <property type="term" value="F:ATP binding"/>
    <property type="evidence" value="ECO:0007669"/>
    <property type="project" value="UniProtKB-KW"/>
</dbReference>
<feature type="region of interest" description="Disordered" evidence="27">
    <location>
        <begin position="1"/>
        <end position="20"/>
    </location>
</feature>
<feature type="region of interest" description="Disordered" evidence="27">
    <location>
        <begin position="1409"/>
        <end position="1439"/>
    </location>
</feature>
<organism evidence="30 31">
    <name type="scientific">Steinernema hermaphroditum</name>
    <dbReference type="NCBI Taxonomy" id="289476"/>
    <lineage>
        <taxon>Eukaryota</taxon>
        <taxon>Metazoa</taxon>
        <taxon>Ecdysozoa</taxon>
        <taxon>Nematoda</taxon>
        <taxon>Chromadorea</taxon>
        <taxon>Rhabditida</taxon>
        <taxon>Tylenchina</taxon>
        <taxon>Panagrolaimomorpha</taxon>
        <taxon>Strongyloidoidea</taxon>
        <taxon>Steinernematidae</taxon>
        <taxon>Steinernema</taxon>
    </lineage>
</organism>
<dbReference type="EMBL" id="JAUCMV010000003">
    <property type="protein sequence ID" value="KAK0411197.1"/>
    <property type="molecule type" value="Genomic_DNA"/>
</dbReference>
<dbReference type="PANTHER" id="PTHR46173:SF1">
    <property type="entry name" value="CCA TRNA NUCLEOTIDYLTRANSFERASE 1, MITOCHONDRIAL"/>
    <property type="match status" value="1"/>
</dbReference>
<dbReference type="InterPro" id="IPR031781">
    <property type="entry name" value="SF3A2_dom"/>
</dbReference>
<dbReference type="SUPFAM" id="SSF57667">
    <property type="entry name" value="beta-beta-alpha zinc fingers"/>
    <property type="match status" value="1"/>
</dbReference>
<dbReference type="Gene3D" id="3.30.460.10">
    <property type="entry name" value="Beta Polymerase, domain 2"/>
    <property type="match status" value="1"/>
</dbReference>
<dbReference type="GO" id="GO:1990180">
    <property type="term" value="P:mitochondrial tRNA 3'-end processing"/>
    <property type="evidence" value="ECO:0007669"/>
    <property type="project" value="TreeGrafter"/>
</dbReference>
<dbReference type="InterPro" id="IPR006623">
    <property type="entry name" value="THEG"/>
</dbReference>
<keyword evidence="20" id="KW-0007">Acetylation</keyword>
<dbReference type="FunFam" id="1.10.8.60:FF:000022">
    <property type="entry name" value="Fidgetin like 1"/>
    <property type="match status" value="1"/>
</dbReference>
<dbReference type="Gene3D" id="1.20.58.80">
    <property type="entry name" value="Phosphotransferase system, lactose/cellobiose-type IIA subunit"/>
    <property type="match status" value="1"/>
</dbReference>
<dbReference type="GO" id="GO:0008380">
    <property type="term" value="P:RNA splicing"/>
    <property type="evidence" value="ECO:0007669"/>
    <property type="project" value="UniProtKB-KW"/>
</dbReference>
<dbReference type="FunFam" id="3.40.50.300:FF:001054">
    <property type="entry name" value="ATPase, AAA family, putative"/>
    <property type="match status" value="1"/>
</dbReference>
<dbReference type="SMART" id="SM00705">
    <property type="entry name" value="THEG"/>
    <property type="match status" value="2"/>
</dbReference>
<keyword evidence="13" id="KW-0747">Spliceosome</keyword>
<evidence type="ECO:0000256" key="20">
    <source>
        <dbReference type="ARBA" id="ARBA00022990"/>
    </source>
</evidence>
<proteinExistence type="inferred from homology"/>
<dbReference type="CDD" id="cd05398">
    <property type="entry name" value="NT_ClassII-CCAase"/>
    <property type="match status" value="1"/>
</dbReference>
<dbReference type="CDD" id="cd19509">
    <property type="entry name" value="RecA-like_VPS4-like"/>
    <property type="match status" value="1"/>
</dbReference>
<dbReference type="InterPro" id="IPR043519">
    <property type="entry name" value="NT_sf"/>
</dbReference>
<keyword evidence="31" id="KW-1185">Reference proteome</keyword>
<dbReference type="SUPFAM" id="SSF81301">
    <property type="entry name" value="Nucleotidyltransferase"/>
    <property type="match status" value="1"/>
</dbReference>
<dbReference type="GO" id="GO:0016779">
    <property type="term" value="F:nucleotidyltransferase activity"/>
    <property type="evidence" value="ECO:0007669"/>
    <property type="project" value="UniProtKB-KW"/>
</dbReference>
<dbReference type="InterPro" id="IPR003604">
    <property type="entry name" value="Matrin/U1-like-C_Znf_C2H2"/>
</dbReference>
<evidence type="ECO:0000313" key="31">
    <source>
        <dbReference type="Proteomes" id="UP001175271"/>
    </source>
</evidence>
<dbReference type="PROSITE" id="PS50800">
    <property type="entry name" value="SAP"/>
    <property type="match status" value="1"/>
</dbReference>
<dbReference type="InterPro" id="IPR002646">
    <property type="entry name" value="PolA_pol_head_dom"/>
</dbReference>
<accession>A0AA39LVI6</accession>
<dbReference type="Gene3D" id="2.60.40.2690">
    <property type="match status" value="1"/>
</dbReference>
<feature type="compositionally biased region" description="Polar residues" evidence="27">
    <location>
        <begin position="362"/>
        <end position="375"/>
    </location>
</feature>
<keyword evidence="14" id="KW-0677">Repeat</keyword>
<comment type="function">
    <text evidence="23">Component of the 17S U2 SnRNP complex of the spliceosome, a large ribonucleoprotein complex that removes introns from transcribed pre-mRNAs. The 17S U2 SnRNP complex (1) directly participates in early spliceosome assembly and (2) mediates recognition of the intron branch site during pre-mRNA splicing by promoting the selection of the pre-mRNA branch-site adenosine, the nucleophile for the first step of splicing. Within the 17S U2 SnRNP complex, SF3A2 is part of the SF3A subcomplex that contributes to the assembly of the 17S U2 snRNP, and the subsequent assembly of the pre-spliceosome 'E' complex and the pre-catalytic spliceosome 'A' complex. Involved in pre-mRNA splicing as a component of pre-catalytic spliceosome 'B' complexes, including the Bact complex. Interacts directly with the duplex formed by U2 snRNA and the intron.</text>
</comment>
<comment type="subcellular location">
    <subcellularLocation>
        <location evidence="3">Cytoplasm</location>
    </subcellularLocation>
    <subcellularLocation>
        <location evidence="2">Nucleus</location>
    </subcellularLocation>
</comment>
<name>A0AA39LVI6_9BILA</name>
<dbReference type="SUPFAM" id="SSF81891">
    <property type="entry name" value="Poly A polymerase C-terminal region-like"/>
    <property type="match status" value="1"/>
</dbReference>
<dbReference type="FunFam" id="3.30.160.60:FF:001216">
    <property type="entry name" value="Splicing factor 3A subunit 2"/>
    <property type="match status" value="1"/>
</dbReference>
<dbReference type="PROSITE" id="PS50171">
    <property type="entry name" value="ZF_MATRIN"/>
    <property type="match status" value="1"/>
</dbReference>
<evidence type="ECO:0000256" key="19">
    <source>
        <dbReference type="ARBA" id="ARBA00022842"/>
    </source>
</evidence>
<dbReference type="InterPro" id="IPR003959">
    <property type="entry name" value="ATPase_AAA_core"/>
</dbReference>
<dbReference type="InterPro" id="IPR003593">
    <property type="entry name" value="AAA+_ATPase"/>
</dbReference>
<gene>
    <name evidence="30" type="ORF">QR680_005538</name>
</gene>
<feature type="compositionally biased region" description="Acidic residues" evidence="27">
    <location>
        <begin position="1251"/>
        <end position="1261"/>
    </location>
</feature>